<feature type="transmembrane region" description="Helical" evidence="6">
    <location>
        <begin position="116"/>
        <end position="135"/>
    </location>
</feature>
<dbReference type="EMBL" id="KN554155">
    <property type="protein sequence ID" value="KHJ89480.1"/>
    <property type="molecule type" value="Genomic_DNA"/>
</dbReference>
<dbReference type="OrthoDB" id="426527at2759"/>
<comment type="similarity">
    <text evidence="2">Belongs to the TMEM144 family.</text>
</comment>
<dbReference type="Pfam" id="PF07857">
    <property type="entry name" value="TMEM144"/>
    <property type="match status" value="1"/>
</dbReference>
<name>A0A0B1T250_OESDE</name>
<dbReference type="Gene3D" id="1.10.3730.20">
    <property type="match status" value="1"/>
</dbReference>
<gene>
    <name evidence="7" type="ORF">OESDEN_10693</name>
</gene>
<feature type="transmembrane region" description="Helical" evidence="6">
    <location>
        <begin position="90"/>
        <end position="107"/>
    </location>
</feature>
<keyword evidence="4 6" id="KW-1133">Transmembrane helix</keyword>
<evidence type="ECO:0000313" key="7">
    <source>
        <dbReference type="EMBL" id="KHJ89480.1"/>
    </source>
</evidence>
<feature type="transmembrane region" description="Helical" evidence="6">
    <location>
        <begin position="57"/>
        <end position="78"/>
    </location>
</feature>
<dbReference type="InterPro" id="IPR010651">
    <property type="entry name" value="Sugar_transport"/>
</dbReference>
<dbReference type="PANTHER" id="PTHR16119">
    <property type="entry name" value="TRANSMEMBRANE PROTEIN 144"/>
    <property type="match status" value="1"/>
</dbReference>
<evidence type="ECO:0000256" key="6">
    <source>
        <dbReference type="SAM" id="Phobius"/>
    </source>
</evidence>
<evidence type="ECO:0000256" key="2">
    <source>
        <dbReference type="ARBA" id="ARBA00005731"/>
    </source>
</evidence>
<keyword evidence="8" id="KW-1185">Reference proteome</keyword>
<dbReference type="GO" id="GO:0015144">
    <property type="term" value="F:carbohydrate transmembrane transporter activity"/>
    <property type="evidence" value="ECO:0007669"/>
    <property type="project" value="InterPro"/>
</dbReference>
<dbReference type="AlphaFoldDB" id="A0A0B1T250"/>
<dbReference type="Proteomes" id="UP000053660">
    <property type="component" value="Unassembled WGS sequence"/>
</dbReference>
<dbReference type="PANTHER" id="PTHR16119:SF13">
    <property type="entry name" value="TRANSMEMBRANE PROTEIN 144 HOMOLOG"/>
    <property type="match status" value="1"/>
</dbReference>
<evidence type="ECO:0000256" key="3">
    <source>
        <dbReference type="ARBA" id="ARBA00022692"/>
    </source>
</evidence>
<sequence>MLTPINYLIANSALTGDPADVSSYFFSFCIGALLTSTVIMMIYSGVRRNRPFVNPELTLPSISAGIIYAIATYTFFLANQHLDQTIAYPILSKAPGIVVSLWAVFLFREIKGCRDLTALVVGICVTVTGILLIFISKVI</sequence>
<evidence type="ECO:0000256" key="5">
    <source>
        <dbReference type="ARBA" id="ARBA00023136"/>
    </source>
</evidence>
<organism evidence="7 8">
    <name type="scientific">Oesophagostomum dentatum</name>
    <name type="common">Nodular worm</name>
    <dbReference type="NCBI Taxonomy" id="61180"/>
    <lineage>
        <taxon>Eukaryota</taxon>
        <taxon>Metazoa</taxon>
        <taxon>Ecdysozoa</taxon>
        <taxon>Nematoda</taxon>
        <taxon>Chromadorea</taxon>
        <taxon>Rhabditida</taxon>
        <taxon>Rhabditina</taxon>
        <taxon>Rhabditomorpha</taxon>
        <taxon>Strongyloidea</taxon>
        <taxon>Strongylidae</taxon>
        <taxon>Oesophagostomum</taxon>
    </lineage>
</organism>
<dbReference type="InterPro" id="IPR037185">
    <property type="entry name" value="EmrE-like"/>
</dbReference>
<accession>A0A0B1T250</accession>
<keyword evidence="5 6" id="KW-0472">Membrane</keyword>
<dbReference type="SUPFAM" id="SSF103481">
    <property type="entry name" value="Multidrug resistance efflux transporter EmrE"/>
    <property type="match status" value="1"/>
</dbReference>
<evidence type="ECO:0008006" key="9">
    <source>
        <dbReference type="Google" id="ProtNLM"/>
    </source>
</evidence>
<evidence type="ECO:0000256" key="1">
    <source>
        <dbReference type="ARBA" id="ARBA00004141"/>
    </source>
</evidence>
<proteinExistence type="inferred from homology"/>
<dbReference type="GO" id="GO:0016020">
    <property type="term" value="C:membrane"/>
    <property type="evidence" value="ECO:0007669"/>
    <property type="project" value="UniProtKB-SubCell"/>
</dbReference>
<dbReference type="InterPro" id="IPR012435">
    <property type="entry name" value="TMEM144"/>
</dbReference>
<keyword evidence="3 6" id="KW-0812">Transmembrane</keyword>
<feature type="transmembrane region" description="Helical" evidence="6">
    <location>
        <begin position="24"/>
        <end position="45"/>
    </location>
</feature>
<evidence type="ECO:0000313" key="8">
    <source>
        <dbReference type="Proteomes" id="UP000053660"/>
    </source>
</evidence>
<protein>
    <recommendedName>
        <fullName evidence="9">EamA domain-containing protein</fullName>
    </recommendedName>
</protein>
<reference evidence="7 8" key="1">
    <citation type="submission" date="2014-03" db="EMBL/GenBank/DDBJ databases">
        <title>Draft genome of the hookworm Oesophagostomum dentatum.</title>
        <authorList>
            <person name="Mitreva M."/>
        </authorList>
    </citation>
    <scope>NUCLEOTIDE SEQUENCE [LARGE SCALE GENOMIC DNA]</scope>
    <source>
        <strain evidence="7 8">OD-Hann</strain>
    </source>
</reference>
<evidence type="ECO:0000256" key="4">
    <source>
        <dbReference type="ARBA" id="ARBA00022989"/>
    </source>
</evidence>
<comment type="subcellular location">
    <subcellularLocation>
        <location evidence="1">Membrane</location>
        <topology evidence="1">Multi-pass membrane protein</topology>
    </subcellularLocation>
</comment>